<organism evidence="1 2">
    <name type="scientific">Enterovirga aerilata</name>
    <dbReference type="NCBI Taxonomy" id="2730920"/>
    <lineage>
        <taxon>Bacteria</taxon>
        <taxon>Pseudomonadati</taxon>
        <taxon>Pseudomonadota</taxon>
        <taxon>Alphaproteobacteria</taxon>
        <taxon>Hyphomicrobiales</taxon>
        <taxon>Methylobacteriaceae</taxon>
        <taxon>Enterovirga</taxon>
    </lineage>
</organism>
<dbReference type="RefSeq" id="WP_171219757.1">
    <property type="nucleotide sequence ID" value="NZ_JABEPP010000005.1"/>
</dbReference>
<evidence type="ECO:0000313" key="2">
    <source>
        <dbReference type="Proteomes" id="UP000564885"/>
    </source>
</evidence>
<dbReference type="AlphaFoldDB" id="A0A849ID16"/>
<proteinExistence type="predicted"/>
<name>A0A849ID16_9HYPH</name>
<sequence>MKPVLVVAFVMCLAACQTDPFCRRHNAATFGPSREAWRTMTPAEREAAGRSFNEAARRCGWEP</sequence>
<comment type="caution">
    <text evidence="1">The sequence shown here is derived from an EMBL/GenBank/DDBJ whole genome shotgun (WGS) entry which is preliminary data.</text>
</comment>
<keyword evidence="2" id="KW-1185">Reference proteome</keyword>
<accession>A0A849ID16</accession>
<dbReference type="Proteomes" id="UP000564885">
    <property type="component" value="Unassembled WGS sequence"/>
</dbReference>
<dbReference type="EMBL" id="JABEPP010000005">
    <property type="protein sequence ID" value="NNM74309.1"/>
    <property type="molecule type" value="Genomic_DNA"/>
</dbReference>
<reference evidence="1 2" key="1">
    <citation type="submission" date="2020-04" db="EMBL/GenBank/DDBJ databases">
        <title>Enterovirga sp. isolate from soil.</title>
        <authorList>
            <person name="Chea S."/>
            <person name="Kim D.-U."/>
        </authorList>
    </citation>
    <scope>NUCLEOTIDE SEQUENCE [LARGE SCALE GENOMIC DNA]</scope>
    <source>
        <strain evidence="1 2">DB1703</strain>
    </source>
</reference>
<evidence type="ECO:0000313" key="1">
    <source>
        <dbReference type="EMBL" id="NNM74309.1"/>
    </source>
</evidence>
<protein>
    <submittedName>
        <fullName evidence="1">Uncharacterized protein</fullName>
    </submittedName>
</protein>
<gene>
    <name evidence="1" type="ORF">HJG44_18280</name>
</gene>